<keyword evidence="1" id="KW-0812">Transmembrane</keyword>
<keyword evidence="1" id="KW-1133">Transmembrane helix</keyword>
<protein>
    <submittedName>
        <fullName evidence="2">Uncharacterized protein</fullName>
    </submittedName>
</protein>
<evidence type="ECO:0000313" key="3">
    <source>
        <dbReference type="Proteomes" id="UP000183190"/>
    </source>
</evidence>
<dbReference type="EMBL" id="FNWV01000015">
    <property type="protein sequence ID" value="SEH82573.1"/>
    <property type="molecule type" value="Genomic_DNA"/>
</dbReference>
<organism evidence="2 3">
    <name type="scientific">Ruminococcus flavefaciens</name>
    <dbReference type="NCBI Taxonomy" id="1265"/>
    <lineage>
        <taxon>Bacteria</taxon>
        <taxon>Bacillati</taxon>
        <taxon>Bacillota</taxon>
        <taxon>Clostridia</taxon>
        <taxon>Eubacteriales</taxon>
        <taxon>Oscillospiraceae</taxon>
        <taxon>Ruminococcus</taxon>
    </lineage>
</organism>
<dbReference type="OrthoDB" id="1819166at2"/>
<dbReference type="AlphaFoldDB" id="A0A1H6L315"/>
<sequence>MKKPFTYLFSLIFSVFLVFMLIAGSALLLVDINVSEKKLIDLASKKQLESKIYTEIEKYYSDKYNTTGIPADVYMSAIDTVYIKSCEEAYIHNAFEALKSRCNMNTSPPKNEKLEKSIETFFNDFADKNGYEKDDKFELKLRTSKDDAYSSIGSFCDVYKFSAMDNHGVLSKLSKVYAYRMPMTIAAISATIMIILLLILINRKKKITTMYWCGISALISGILGSCPSIYLLATSFYDSFSIKQAAVFTAFTSAMYRFTEAFMAVHIAFIVIGITLIVIYGVIHDKKTYPGTKPTEI</sequence>
<evidence type="ECO:0000256" key="1">
    <source>
        <dbReference type="SAM" id="Phobius"/>
    </source>
</evidence>
<accession>A0A1H6L315</accession>
<keyword evidence="1" id="KW-0472">Membrane</keyword>
<evidence type="ECO:0000313" key="2">
    <source>
        <dbReference type="EMBL" id="SEH82573.1"/>
    </source>
</evidence>
<reference evidence="2 3" key="1">
    <citation type="submission" date="2016-10" db="EMBL/GenBank/DDBJ databases">
        <authorList>
            <person name="de Groot N.N."/>
        </authorList>
    </citation>
    <scope>NUCLEOTIDE SEQUENCE [LARGE SCALE GENOMIC DNA]</scope>
    <source>
        <strain evidence="2 3">YAD2003</strain>
    </source>
</reference>
<gene>
    <name evidence="2" type="ORF">SAMN02910265_02898</name>
</gene>
<proteinExistence type="predicted"/>
<feature type="transmembrane region" description="Helical" evidence="1">
    <location>
        <begin position="177"/>
        <end position="199"/>
    </location>
</feature>
<name>A0A1H6L315_RUMFL</name>
<feature type="transmembrane region" description="Helical" evidence="1">
    <location>
        <begin position="211"/>
        <end position="233"/>
    </location>
</feature>
<dbReference type="Proteomes" id="UP000183190">
    <property type="component" value="Unassembled WGS sequence"/>
</dbReference>
<dbReference type="RefSeq" id="WP_074718646.1">
    <property type="nucleotide sequence ID" value="NZ_FNWV01000015.1"/>
</dbReference>
<feature type="transmembrane region" description="Helical" evidence="1">
    <location>
        <begin position="7"/>
        <end position="30"/>
    </location>
</feature>
<feature type="transmembrane region" description="Helical" evidence="1">
    <location>
        <begin position="261"/>
        <end position="283"/>
    </location>
</feature>